<accession>A0A856MC60</accession>
<sequence length="325" mass="36168">MNSDSESLQNQLIAWLLAKKAQTNDPKLVNCEENEGVEHINQTAAALNGGAFELRCLPRTIQLGEIPTVQERFQAVVKRRLQTQIQNHPPLFPWEAQLIEYPECLDKPALELVPVWGWAVQQSKLNLPIHLPERIFQQLLEKCQAMIASSIPLGAKLVAAVESLFPEEYQTLNDLAGIVLRSPSRSDALETMPNLESDYSDLQPQQQMALSLLAAKQLLENLTLPVSATNPLVERQWLTSAGVLTLKVEYQTQGQLTKLRVETELPFKAIVNLQGDAAQATAESSSPGCLSVELHNTQPNQTYTLEVELKEIDQQPLVFVIVPTL</sequence>
<proteinExistence type="predicted"/>
<dbReference type="Proteomes" id="UP000503129">
    <property type="component" value="Chromosome"/>
</dbReference>
<dbReference type="RefSeq" id="WP_169267788.1">
    <property type="nucleotide sequence ID" value="NZ_CAWOXK010000001.1"/>
</dbReference>
<protein>
    <submittedName>
        <fullName evidence="1">PatU</fullName>
    </submittedName>
</protein>
<evidence type="ECO:0000313" key="1">
    <source>
        <dbReference type="EMBL" id="QDL07900.1"/>
    </source>
</evidence>
<dbReference type="EMBL" id="CP030118">
    <property type="protein sequence ID" value="QDL07900.1"/>
    <property type="molecule type" value="Genomic_DNA"/>
</dbReference>
<evidence type="ECO:0000313" key="2">
    <source>
        <dbReference type="Proteomes" id="UP000503129"/>
    </source>
</evidence>
<gene>
    <name evidence="1" type="ORF">DP114_08285</name>
</gene>
<name>A0A856MC60_9CYAN</name>
<dbReference type="KEGG" id="bsen:DP114_08285"/>
<organism evidence="1 2">
    <name type="scientific">Brasilonema sennae CENA114</name>
    <dbReference type="NCBI Taxonomy" id="415709"/>
    <lineage>
        <taxon>Bacteria</taxon>
        <taxon>Bacillati</taxon>
        <taxon>Cyanobacteriota</taxon>
        <taxon>Cyanophyceae</taxon>
        <taxon>Nostocales</taxon>
        <taxon>Scytonemataceae</taxon>
        <taxon>Brasilonema</taxon>
        <taxon>Bromeliae group (in: Brasilonema)</taxon>
    </lineage>
</organism>
<keyword evidence="2" id="KW-1185">Reference proteome</keyword>
<dbReference type="AlphaFoldDB" id="A0A856MC60"/>
<reference evidence="1 2" key="1">
    <citation type="submission" date="2018-06" db="EMBL/GenBank/DDBJ databases">
        <title>Comparative genomics of Brasilonema spp. strains.</title>
        <authorList>
            <person name="Alvarenga D.O."/>
            <person name="Fiore M.F."/>
            <person name="Varani A.M."/>
        </authorList>
    </citation>
    <scope>NUCLEOTIDE SEQUENCE [LARGE SCALE GENOMIC DNA]</scope>
    <source>
        <strain evidence="1 2">CENA114</strain>
    </source>
</reference>